<dbReference type="GO" id="GO:0008483">
    <property type="term" value="F:transaminase activity"/>
    <property type="evidence" value="ECO:0007669"/>
    <property type="project" value="UniProtKB-KW"/>
</dbReference>
<dbReference type="GO" id="GO:0000271">
    <property type="term" value="P:polysaccharide biosynthetic process"/>
    <property type="evidence" value="ECO:0007669"/>
    <property type="project" value="TreeGrafter"/>
</dbReference>
<evidence type="ECO:0000256" key="5">
    <source>
        <dbReference type="RuleBase" id="RU004508"/>
    </source>
</evidence>
<dbReference type="Pfam" id="PF01041">
    <property type="entry name" value="DegT_DnrJ_EryC1"/>
    <property type="match status" value="1"/>
</dbReference>
<organism evidence="6">
    <name type="scientific">uncultured Desulfobacterium sp</name>
    <dbReference type="NCBI Taxonomy" id="201089"/>
    <lineage>
        <taxon>Bacteria</taxon>
        <taxon>Pseudomonadati</taxon>
        <taxon>Thermodesulfobacteriota</taxon>
        <taxon>Desulfobacteria</taxon>
        <taxon>Desulfobacterales</taxon>
        <taxon>Desulfobacteriaceae</taxon>
        <taxon>Desulfobacterium</taxon>
        <taxon>environmental samples</taxon>
    </lineage>
</organism>
<evidence type="ECO:0000256" key="2">
    <source>
        <dbReference type="ARBA" id="ARBA00037999"/>
    </source>
</evidence>
<dbReference type="CDD" id="cd00616">
    <property type="entry name" value="AHBA_syn"/>
    <property type="match status" value="1"/>
</dbReference>
<comment type="similarity">
    <text evidence="2 5">Belongs to the DegT/DnrJ/EryC1 family.</text>
</comment>
<keyword evidence="1 4" id="KW-0663">Pyridoxal phosphate</keyword>
<evidence type="ECO:0000256" key="4">
    <source>
        <dbReference type="PIRSR" id="PIRSR000390-2"/>
    </source>
</evidence>
<gene>
    <name evidence="6" type="primary">wbpE</name>
    <name evidence="6" type="ORF">PITCH_A190082</name>
</gene>
<dbReference type="Gene3D" id="3.90.1150.10">
    <property type="entry name" value="Aspartate Aminotransferase, domain 1"/>
    <property type="match status" value="1"/>
</dbReference>
<evidence type="ECO:0000256" key="3">
    <source>
        <dbReference type="PIRSR" id="PIRSR000390-1"/>
    </source>
</evidence>
<dbReference type="EC" id="2.6.1.98" evidence="6"/>
<dbReference type="FunFam" id="3.40.640.10:FF:000089">
    <property type="entry name" value="Aminotransferase, DegT/DnrJ/EryC1/StrS family"/>
    <property type="match status" value="1"/>
</dbReference>
<protein>
    <submittedName>
        <fullName evidence="6">UDP-2-acetamido-2-deoxy-3-oxo-D-glucuronate aminotransferase</fullName>
        <ecNumber evidence="6">2.6.1.98</ecNumber>
    </submittedName>
</protein>
<accession>A0A445MVK8</accession>
<dbReference type="InterPro" id="IPR000653">
    <property type="entry name" value="DegT/StrS_aminotransferase"/>
</dbReference>
<dbReference type="PANTHER" id="PTHR30244:SF42">
    <property type="entry name" value="UDP-2-ACETAMIDO-2-DEOXY-3-OXO-D-GLUCURONATE AMINOTRANSFERASE"/>
    <property type="match status" value="1"/>
</dbReference>
<sequence length="386" mass="42156">MQFIDLPTQQKKIRSKIEDNIRAVLDHGQYIMGPEIGALETRLADYVGAGHAIGCASGTDALLLALMAYDVGPGDAIITTPFTFIATAEVISLLGATPVFADIDPKTYNIDPIRLEKTIMALISEGSPDIPIPQPLIMNAPKPKGIIAVDLFGLPADYDRINAIAAEHGLFVIEDAAQSFGAVYRGKRSCSLGNISCTSFFPAKPLGGYGDGGMCFTNDSGLDEIMRSLRVHGQGRDKYDNVRIGINGRLDTLQAAILLAKFDIFDEEIALRQEVAGLYNRYFEATGVLTAPYVPSDCQSAWAQYSLLSKDSQSRTMYQEKLKKEGVPTAIYYPKPLHLQEAFAHLGYKQGAFPVTEDCASRIFSLPMHPYLTTKDQERICKACIS</sequence>
<feature type="active site" description="Proton acceptor" evidence="3">
    <location>
        <position position="204"/>
    </location>
</feature>
<evidence type="ECO:0000313" key="6">
    <source>
        <dbReference type="EMBL" id="SPD73506.1"/>
    </source>
</evidence>
<dbReference type="AlphaFoldDB" id="A0A445MVK8"/>
<keyword evidence="6" id="KW-0808">Transferase</keyword>
<proteinExistence type="inferred from homology"/>
<dbReference type="PIRSF" id="PIRSF000390">
    <property type="entry name" value="PLP_StrS"/>
    <property type="match status" value="1"/>
</dbReference>
<dbReference type="Gene3D" id="3.40.640.10">
    <property type="entry name" value="Type I PLP-dependent aspartate aminotransferase-like (Major domain)"/>
    <property type="match status" value="1"/>
</dbReference>
<keyword evidence="6" id="KW-0032">Aminotransferase</keyword>
<name>A0A445MVK8_9BACT</name>
<dbReference type="SUPFAM" id="SSF53383">
    <property type="entry name" value="PLP-dependent transferases"/>
    <property type="match status" value="1"/>
</dbReference>
<evidence type="ECO:0000256" key="1">
    <source>
        <dbReference type="ARBA" id="ARBA00022898"/>
    </source>
</evidence>
<dbReference type="InterPro" id="IPR015421">
    <property type="entry name" value="PyrdxlP-dep_Trfase_major"/>
</dbReference>
<dbReference type="GO" id="GO:0030170">
    <property type="term" value="F:pyridoxal phosphate binding"/>
    <property type="evidence" value="ECO:0007669"/>
    <property type="project" value="UniProtKB-ARBA"/>
</dbReference>
<dbReference type="EMBL" id="OJIN01000101">
    <property type="protein sequence ID" value="SPD73506.1"/>
    <property type="molecule type" value="Genomic_DNA"/>
</dbReference>
<reference evidence="6" key="1">
    <citation type="submission" date="2018-01" db="EMBL/GenBank/DDBJ databases">
        <authorList>
            <person name="Regsiter A."/>
            <person name="William W."/>
        </authorList>
    </citation>
    <scope>NUCLEOTIDE SEQUENCE</scope>
    <source>
        <strain evidence="6">TRIP AH-1</strain>
    </source>
</reference>
<dbReference type="InterPro" id="IPR015424">
    <property type="entry name" value="PyrdxlP-dep_Trfase"/>
</dbReference>
<feature type="modified residue" description="N6-(pyridoxal phosphate)lysine" evidence="4">
    <location>
        <position position="204"/>
    </location>
</feature>
<dbReference type="PANTHER" id="PTHR30244">
    <property type="entry name" value="TRANSAMINASE"/>
    <property type="match status" value="1"/>
</dbReference>
<dbReference type="InterPro" id="IPR015422">
    <property type="entry name" value="PyrdxlP-dep_Trfase_small"/>
</dbReference>